<dbReference type="EMBL" id="AP025739">
    <property type="protein sequence ID" value="BDI28427.1"/>
    <property type="molecule type" value="Genomic_DNA"/>
</dbReference>
<keyword evidence="2" id="KW-1185">Reference proteome</keyword>
<proteinExistence type="predicted"/>
<sequence>MSTQTIKVIPACSLALIAAALIPVPSHADVRYTMEMKMGGDKSGQDDGAAAMGGSIRTTTFLKDMRQRDETATDFGPIKMTTVTITQCDKHREVKLDPDLKIYTVSAIGAFLPAKQMSKSPMMTSKADDQGAGGTGKEVVTFTAKNLGTEKVADIQARHAMLTFRTQSSGCAGASDTTMKMELWTAPIKAALNCPERYSASRVIPNEKGCPITYEMKGDLAGLRDIFGEMAVKQVFYDANDKPLFTRDLREHSTAALDDSLFDVPSDYKEVSDDEFQKQERDKMMHSFMPGGKMPGAGADETPATPEGDTADGPAPTPDPKPEKPKHKFKVPGLPF</sequence>
<protein>
    <submittedName>
        <fullName evidence="1">Uncharacterized protein</fullName>
    </submittedName>
</protein>
<evidence type="ECO:0000313" key="2">
    <source>
        <dbReference type="Proteomes" id="UP000287394"/>
    </source>
</evidence>
<gene>
    <name evidence="1" type="ORF">CCAX7_004780</name>
</gene>
<dbReference type="OrthoDB" id="9857725at2"/>
<evidence type="ECO:0000313" key="1">
    <source>
        <dbReference type="EMBL" id="BDI28427.1"/>
    </source>
</evidence>
<dbReference type="AlphaFoldDB" id="A0A402D2R4"/>
<dbReference type="KEGG" id="ccot:CCAX7_004780"/>
<reference evidence="1 2" key="1">
    <citation type="journal article" date="2019" name="Int. J. Syst. Evol. Microbiol.">
        <title>Capsulimonas corticalis gen. nov., sp. nov., an aerobic capsulated bacterium, of a novel bacterial order, Capsulimonadales ord. nov., of the class Armatimonadia of the phylum Armatimonadetes.</title>
        <authorList>
            <person name="Li J."/>
            <person name="Kudo C."/>
            <person name="Tonouchi A."/>
        </authorList>
    </citation>
    <scope>NUCLEOTIDE SEQUENCE [LARGE SCALE GENOMIC DNA]</scope>
    <source>
        <strain evidence="1 2">AX-7</strain>
    </source>
</reference>
<dbReference type="RefSeq" id="WP_119323831.1">
    <property type="nucleotide sequence ID" value="NZ_AP025739.1"/>
</dbReference>
<organism evidence="1 2">
    <name type="scientific">Capsulimonas corticalis</name>
    <dbReference type="NCBI Taxonomy" id="2219043"/>
    <lineage>
        <taxon>Bacteria</taxon>
        <taxon>Bacillati</taxon>
        <taxon>Armatimonadota</taxon>
        <taxon>Armatimonadia</taxon>
        <taxon>Capsulimonadales</taxon>
        <taxon>Capsulimonadaceae</taxon>
        <taxon>Capsulimonas</taxon>
    </lineage>
</organism>
<name>A0A402D2R4_9BACT</name>
<accession>A0A402D2R4</accession>
<dbReference type="Proteomes" id="UP000287394">
    <property type="component" value="Chromosome"/>
</dbReference>